<evidence type="ECO:0000256" key="5">
    <source>
        <dbReference type="SAM" id="MobiDB-lite"/>
    </source>
</evidence>
<evidence type="ECO:0000259" key="6">
    <source>
        <dbReference type="PROSITE" id="PS50893"/>
    </source>
</evidence>
<evidence type="ECO:0000256" key="3">
    <source>
        <dbReference type="ARBA" id="ARBA00022741"/>
    </source>
</evidence>
<name>A0A9Q8QVN3_BIFLL</name>
<keyword evidence="4 7" id="KW-0067">ATP-binding</keyword>
<dbReference type="AlphaFoldDB" id="A0A9Q8QVN3"/>
<evidence type="ECO:0000256" key="1">
    <source>
        <dbReference type="ARBA" id="ARBA00005417"/>
    </source>
</evidence>
<organism evidence="7 8">
    <name type="scientific">Bifidobacterium longum subsp. longum</name>
    <dbReference type="NCBI Taxonomy" id="1679"/>
    <lineage>
        <taxon>Bacteria</taxon>
        <taxon>Bacillati</taxon>
        <taxon>Actinomycetota</taxon>
        <taxon>Actinomycetes</taxon>
        <taxon>Bifidobacteriales</taxon>
        <taxon>Bifidobacteriaceae</taxon>
        <taxon>Bifidobacterium</taxon>
    </lineage>
</organism>
<evidence type="ECO:0000256" key="4">
    <source>
        <dbReference type="ARBA" id="ARBA00022840"/>
    </source>
</evidence>
<dbReference type="PANTHER" id="PTHR43166">
    <property type="entry name" value="AMINO ACID IMPORT ATP-BINDING PROTEIN"/>
    <property type="match status" value="1"/>
</dbReference>
<evidence type="ECO:0000313" key="7">
    <source>
        <dbReference type="EMBL" id="UNL81494.1"/>
    </source>
</evidence>
<dbReference type="InterPro" id="IPR050086">
    <property type="entry name" value="MetN_ABC_transporter-like"/>
</dbReference>
<evidence type="ECO:0000313" key="8">
    <source>
        <dbReference type="Proteomes" id="UP000829452"/>
    </source>
</evidence>
<keyword evidence="2" id="KW-0813">Transport</keyword>
<dbReference type="GO" id="GO:0005524">
    <property type="term" value="F:ATP binding"/>
    <property type="evidence" value="ECO:0007669"/>
    <property type="project" value="UniProtKB-KW"/>
</dbReference>
<feature type="region of interest" description="Disordered" evidence="5">
    <location>
        <begin position="1"/>
        <end position="36"/>
    </location>
</feature>
<dbReference type="PROSITE" id="PS50893">
    <property type="entry name" value="ABC_TRANSPORTER_2"/>
    <property type="match status" value="1"/>
</dbReference>
<dbReference type="SUPFAM" id="SSF52540">
    <property type="entry name" value="P-loop containing nucleoside triphosphate hydrolases"/>
    <property type="match status" value="1"/>
</dbReference>
<dbReference type="Pfam" id="PF00005">
    <property type="entry name" value="ABC_tran"/>
    <property type="match status" value="1"/>
</dbReference>
<sequence length="300" mass="32907">MTEFSQSDLSQRDSAQRNLVRDASAQASPADDSDKPALSVRHLTKTYAHASSPVLNDVSFDVPKGKVFVVLGPSGSGKSTLLRAIAGLEPIQGGTIALHGDVIDEGKPGRLTGRSKRASALRTRIGMVFQSYDLFPNKTVLGNITLAPTLVLKRKSSDVRDEAMQLLERVHLADRANSWPHELSGGQRQRVAICRALIEHPEVLLLDEITAALDPEMVREVLDVVLELADNGQTMVLVTHEMRFAEAIADHVILLEDGSIVDSTDDPKEFFTHPQSERAKKFLGSFEYKRHDGQPASDRN</sequence>
<dbReference type="InterPro" id="IPR003439">
    <property type="entry name" value="ABC_transporter-like_ATP-bd"/>
</dbReference>
<dbReference type="GO" id="GO:0016887">
    <property type="term" value="F:ATP hydrolysis activity"/>
    <property type="evidence" value="ECO:0007669"/>
    <property type="project" value="InterPro"/>
</dbReference>
<dbReference type="PANTHER" id="PTHR43166:SF4">
    <property type="entry name" value="PHOSPHONATES IMPORT ATP-BINDING PROTEIN PHNC"/>
    <property type="match status" value="1"/>
</dbReference>
<dbReference type="GO" id="GO:0015424">
    <property type="term" value="F:ABC-type amino acid transporter activity"/>
    <property type="evidence" value="ECO:0007669"/>
    <property type="project" value="InterPro"/>
</dbReference>
<dbReference type="InterPro" id="IPR030679">
    <property type="entry name" value="ABC_ATPase_HisP-typ"/>
</dbReference>
<evidence type="ECO:0000256" key="2">
    <source>
        <dbReference type="ARBA" id="ARBA00022448"/>
    </source>
</evidence>
<reference evidence="7" key="1">
    <citation type="submission" date="2020-02" db="EMBL/GenBank/DDBJ databases">
        <title>The Isolation and identification of Lactobacillus and Bifidobacterium species from dairy as potential probiotics for calf scour mitigation.</title>
        <authorList>
            <person name="Dhadda K."/>
            <person name="Guan L."/>
            <person name="Chen Y."/>
            <person name="Malmuthuge N."/>
        </authorList>
    </citation>
    <scope>NUCLEOTIDE SEQUENCE</scope>
    <source>
        <strain evidence="7">B1</strain>
    </source>
</reference>
<dbReference type="InterPro" id="IPR017871">
    <property type="entry name" value="ABC_transporter-like_CS"/>
</dbReference>
<keyword evidence="3" id="KW-0547">Nucleotide-binding</keyword>
<accession>A0A9Q8QVN3</accession>
<dbReference type="InterPro" id="IPR027417">
    <property type="entry name" value="P-loop_NTPase"/>
</dbReference>
<gene>
    <name evidence="7" type="ORF">G8B11_03585</name>
</gene>
<feature type="domain" description="ABC transporter" evidence="6">
    <location>
        <begin position="38"/>
        <end position="283"/>
    </location>
</feature>
<dbReference type="Proteomes" id="UP000829452">
    <property type="component" value="Chromosome"/>
</dbReference>
<dbReference type="SMART" id="SM00382">
    <property type="entry name" value="AAA"/>
    <property type="match status" value="1"/>
</dbReference>
<dbReference type="EMBL" id="CP049772">
    <property type="protein sequence ID" value="UNL81494.1"/>
    <property type="molecule type" value="Genomic_DNA"/>
</dbReference>
<dbReference type="InterPro" id="IPR003593">
    <property type="entry name" value="AAA+_ATPase"/>
</dbReference>
<dbReference type="PIRSF" id="PIRSF039085">
    <property type="entry name" value="ABC_ATPase_HisP"/>
    <property type="match status" value="1"/>
</dbReference>
<protein>
    <submittedName>
        <fullName evidence="7">Amino acid ABC transporter ATP-binding protein</fullName>
    </submittedName>
</protein>
<dbReference type="PROSITE" id="PS00211">
    <property type="entry name" value="ABC_TRANSPORTER_1"/>
    <property type="match status" value="1"/>
</dbReference>
<dbReference type="Gene3D" id="3.40.50.300">
    <property type="entry name" value="P-loop containing nucleotide triphosphate hydrolases"/>
    <property type="match status" value="1"/>
</dbReference>
<comment type="similarity">
    <text evidence="1">Belongs to the ABC transporter superfamily.</text>
</comment>
<proteinExistence type="inferred from homology"/>
<dbReference type="RefSeq" id="WP_242075852.1">
    <property type="nucleotide sequence ID" value="NZ_CP049768.1"/>
</dbReference>